<evidence type="ECO:0000256" key="4">
    <source>
        <dbReference type="ARBA" id="ARBA00013563"/>
    </source>
</evidence>
<keyword evidence="6 10" id="KW-0812">Transmembrane</keyword>
<feature type="transmembrane region" description="Helical" evidence="10">
    <location>
        <begin position="37"/>
        <end position="57"/>
    </location>
</feature>
<dbReference type="InterPro" id="IPR019365">
    <property type="entry name" value="TVP18/Ca-channel_flower"/>
</dbReference>
<dbReference type="PANTHER" id="PTHR13314:SF2">
    <property type="entry name" value="CALCIUM CHANNEL FLOWER HOMOLOG"/>
    <property type="match status" value="1"/>
</dbReference>
<evidence type="ECO:0000256" key="10">
    <source>
        <dbReference type="SAM" id="Phobius"/>
    </source>
</evidence>
<dbReference type="EMBL" id="NHMM01000001">
    <property type="protein sequence ID" value="OUT24236.1"/>
    <property type="molecule type" value="Genomic_DNA"/>
</dbReference>
<comment type="similarity">
    <text evidence="3">Belongs to the TVP18 family.</text>
</comment>
<dbReference type="GO" id="GO:0016192">
    <property type="term" value="P:vesicle-mediated transport"/>
    <property type="evidence" value="ECO:0007669"/>
    <property type="project" value="TreeGrafter"/>
</dbReference>
<name>A0A1Z8JUJ6_PICKU</name>
<sequence length="181" mass="20082">MAITDYFRISGFVADMKSRNLRYVCTLSQPGNTIICFSLYGQWIGITSIFLSLALGISNLFHVNIVFVFGIIAIVQAPILALVEIPFLLKIFRIPDSIITFVQSLDTNFMRVIFYAIMAIIQWLSLTCKATSLIALAIMFTIAMFAYAGAMLLGQEFHKSNVVATVQVGETPAEAQIRNVL</sequence>
<keyword evidence="7 10" id="KW-1133">Transmembrane helix</keyword>
<comment type="caution">
    <text evidence="11">The sequence shown here is derived from an EMBL/GenBank/DDBJ whole genome shotgun (WGS) entry which is preliminary data.</text>
</comment>
<dbReference type="VEuPathDB" id="FungiDB:C5L36_0C06040"/>
<dbReference type="Proteomes" id="UP000195871">
    <property type="component" value="Unassembled WGS sequence"/>
</dbReference>
<feature type="transmembrane region" description="Helical" evidence="10">
    <location>
        <begin position="63"/>
        <end position="89"/>
    </location>
</feature>
<evidence type="ECO:0000256" key="5">
    <source>
        <dbReference type="ARBA" id="ARBA00020655"/>
    </source>
</evidence>
<evidence type="ECO:0000256" key="6">
    <source>
        <dbReference type="ARBA" id="ARBA00022692"/>
    </source>
</evidence>
<comment type="function">
    <text evidence="1">Golgi membrane protein involved in vesicular trafficking.</text>
</comment>
<evidence type="ECO:0000256" key="8">
    <source>
        <dbReference type="ARBA" id="ARBA00023034"/>
    </source>
</evidence>
<evidence type="ECO:0000313" key="11">
    <source>
        <dbReference type="EMBL" id="OUT24236.1"/>
    </source>
</evidence>
<evidence type="ECO:0000313" key="12">
    <source>
        <dbReference type="Proteomes" id="UP000195871"/>
    </source>
</evidence>
<comment type="subcellular location">
    <subcellularLocation>
        <location evidence="2">Golgi apparatus membrane</location>
        <topology evidence="2">Multi-pass membrane protein</topology>
    </subcellularLocation>
</comment>
<protein>
    <recommendedName>
        <fullName evidence="4">Golgi apparatus membrane protein TVP18</fullName>
    </recommendedName>
    <alternativeName>
        <fullName evidence="5">Golgi apparatus membrane protein tvp18</fullName>
    </alternativeName>
</protein>
<keyword evidence="8" id="KW-0333">Golgi apparatus</keyword>
<evidence type="ECO:0000256" key="2">
    <source>
        <dbReference type="ARBA" id="ARBA00004653"/>
    </source>
</evidence>
<feature type="transmembrane region" description="Helical" evidence="10">
    <location>
        <begin position="109"/>
        <end position="126"/>
    </location>
</feature>
<organism evidence="11 12">
    <name type="scientific">Pichia kudriavzevii</name>
    <name type="common">Yeast</name>
    <name type="synonym">Issatchenkia orientalis</name>
    <dbReference type="NCBI Taxonomy" id="4909"/>
    <lineage>
        <taxon>Eukaryota</taxon>
        <taxon>Fungi</taxon>
        <taxon>Dikarya</taxon>
        <taxon>Ascomycota</taxon>
        <taxon>Saccharomycotina</taxon>
        <taxon>Pichiomycetes</taxon>
        <taxon>Pichiales</taxon>
        <taxon>Pichiaceae</taxon>
        <taxon>Pichia</taxon>
    </lineage>
</organism>
<evidence type="ECO:0000256" key="3">
    <source>
        <dbReference type="ARBA" id="ARBA00005738"/>
    </source>
</evidence>
<evidence type="ECO:0000256" key="7">
    <source>
        <dbReference type="ARBA" id="ARBA00022989"/>
    </source>
</evidence>
<proteinExistence type="inferred from homology"/>
<evidence type="ECO:0000256" key="1">
    <source>
        <dbReference type="ARBA" id="ARBA00003246"/>
    </source>
</evidence>
<reference evidence="11 12" key="1">
    <citation type="submission" date="2017-05" db="EMBL/GenBank/DDBJ databases">
        <title>The Genome Sequence of Candida krusei Ckrusei653.</title>
        <authorList>
            <person name="Cuomo C."/>
            <person name="Forche A."/>
            <person name="Young S."/>
            <person name="Abouelleil A."/>
            <person name="Cao P."/>
            <person name="Chapman S."/>
            <person name="Cusick C."/>
            <person name="Shea T."/>
            <person name="Nusbaum C."/>
            <person name="Birren B."/>
        </authorList>
    </citation>
    <scope>NUCLEOTIDE SEQUENCE [LARGE SCALE GENOMIC DNA]</scope>
    <source>
        <strain evidence="11 12">Ckrusei653</strain>
    </source>
</reference>
<dbReference type="PANTHER" id="PTHR13314">
    <property type="entry name" value="CALCIUM CHANNEL FLOWER HOMOLOG"/>
    <property type="match status" value="1"/>
</dbReference>
<dbReference type="Pfam" id="PF10233">
    <property type="entry name" value="Cg6151-P"/>
    <property type="match status" value="1"/>
</dbReference>
<gene>
    <name evidence="11" type="ORF">CAS74_000622</name>
</gene>
<accession>A0A1Z8JUJ6</accession>
<dbReference type="SMART" id="SM01077">
    <property type="entry name" value="Cg6151-P"/>
    <property type="match status" value="1"/>
</dbReference>
<dbReference type="AlphaFoldDB" id="A0A1Z8JUJ6"/>
<feature type="transmembrane region" description="Helical" evidence="10">
    <location>
        <begin position="132"/>
        <end position="153"/>
    </location>
</feature>
<dbReference type="GO" id="GO:0000139">
    <property type="term" value="C:Golgi membrane"/>
    <property type="evidence" value="ECO:0007669"/>
    <property type="project" value="UniProtKB-SubCell"/>
</dbReference>
<evidence type="ECO:0000256" key="9">
    <source>
        <dbReference type="ARBA" id="ARBA00023136"/>
    </source>
</evidence>
<keyword evidence="9 10" id="KW-0472">Membrane</keyword>